<dbReference type="Gene3D" id="1.10.3020.10">
    <property type="entry name" value="alpha-amino acid ester hydrolase ( Helical cap domain)"/>
    <property type="match status" value="2"/>
</dbReference>
<evidence type="ECO:0000259" key="2">
    <source>
        <dbReference type="SMART" id="SM00939"/>
    </source>
</evidence>
<evidence type="ECO:0000313" key="4">
    <source>
        <dbReference type="Proteomes" id="UP000052020"/>
    </source>
</evidence>
<dbReference type="PANTHER" id="PTHR43056">
    <property type="entry name" value="PEPTIDASE S9 PROLYL OLIGOPEPTIDASE"/>
    <property type="match status" value="1"/>
</dbReference>
<dbReference type="InterPro" id="IPR000383">
    <property type="entry name" value="Xaa-Pro-like_dom"/>
</dbReference>
<organism evidence="3 4">
    <name type="scientific">candidate division KD3-62 bacterium DG_56</name>
    <dbReference type="NCBI Taxonomy" id="1704032"/>
    <lineage>
        <taxon>Bacteria</taxon>
        <taxon>candidate division KD3-62</taxon>
    </lineage>
</organism>
<evidence type="ECO:0000256" key="1">
    <source>
        <dbReference type="ARBA" id="ARBA00022801"/>
    </source>
</evidence>
<dbReference type="InterPro" id="IPR050585">
    <property type="entry name" value="Xaa-Pro_dipeptidyl-ppase/CocE"/>
</dbReference>
<dbReference type="GO" id="GO:0008239">
    <property type="term" value="F:dipeptidyl-peptidase activity"/>
    <property type="evidence" value="ECO:0007669"/>
    <property type="project" value="InterPro"/>
</dbReference>
<dbReference type="AlphaFoldDB" id="A0A0S7XR12"/>
<dbReference type="InterPro" id="IPR005674">
    <property type="entry name" value="CocE/Ser_esterase"/>
</dbReference>
<dbReference type="SUPFAM" id="SSF49785">
    <property type="entry name" value="Galactose-binding domain-like"/>
    <property type="match status" value="1"/>
</dbReference>
<dbReference type="SMART" id="SM00939">
    <property type="entry name" value="PepX_C"/>
    <property type="match status" value="1"/>
</dbReference>
<dbReference type="PANTHER" id="PTHR43056:SF10">
    <property type="entry name" value="COCE_NOND FAMILY, PUTATIVE (AFU_ORTHOLOGUE AFUA_7G00600)-RELATED"/>
    <property type="match status" value="1"/>
</dbReference>
<proteinExistence type="predicted"/>
<dbReference type="EMBL" id="LIZY01000004">
    <property type="protein sequence ID" value="KPJ64858.1"/>
    <property type="molecule type" value="Genomic_DNA"/>
</dbReference>
<dbReference type="InterPro" id="IPR013736">
    <property type="entry name" value="Xaa-Pro_dipept_C"/>
</dbReference>
<reference evidence="3 4" key="1">
    <citation type="journal article" date="2015" name="Microbiome">
        <title>Genomic resolution of linkages in carbon, nitrogen, and sulfur cycling among widespread estuary sediment bacteria.</title>
        <authorList>
            <person name="Baker B.J."/>
            <person name="Lazar C.S."/>
            <person name="Teske A.P."/>
            <person name="Dick G.J."/>
        </authorList>
    </citation>
    <scope>NUCLEOTIDE SEQUENCE [LARGE SCALE GENOMIC DNA]</scope>
    <source>
        <strain evidence="3">DG_56</strain>
    </source>
</reference>
<name>A0A0S7XR12_9BACT</name>
<dbReference type="Pfam" id="PF08530">
    <property type="entry name" value="PepX_C"/>
    <property type="match status" value="1"/>
</dbReference>
<protein>
    <recommendedName>
        <fullName evidence="2">Xaa-Pro dipeptidyl-peptidase C-terminal domain-containing protein</fullName>
    </recommendedName>
</protein>
<gene>
    <name evidence="3" type="ORF">AMK68_00340</name>
</gene>
<comment type="caution">
    <text evidence="3">The sequence shown here is derived from an EMBL/GenBank/DDBJ whole genome shotgun (WGS) entry which is preliminary data.</text>
</comment>
<dbReference type="InterPro" id="IPR008979">
    <property type="entry name" value="Galactose-bd-like_sf"/>
</dbReference>
<dbReference type="Gene3D" id="3.40.50.1820">
    <property type="entry name" value="alpha/beta hydrolase"/>
    <property type="match status" value="2"/>
</dbReference>
<dbReference type="InterPro" id="IPR029058">
    <property type="entry name" value="AB_hydrolase_fold"/>
</dbReference>
<accession>A0A0S7XR12</accession>
<dbReference type="Proteomes" id="UP000052020">
    <property type="component" value="Unassembled WGS sequence"/>
</dbReference>
<feature type="domain" description="Xaa-Pro dipeptidyl-peptidase C-terminal" evidence="2">
    <location>
        <begin position="279"/>
        <end position="527"/>
    </location>
</feature>
<keyword evidence="1" id="KW-0378">Hydrolase</keyword>
<dbReference type="SUPFAM" id="SSF53474">
    <property type="entry name" value="alpha/beta-Hydrolases"/>
    <property type="match status" value="1"/>
</dbReference>
<evidence type="ECO:0000313" key="3">
    <source>
        <dbReference type="EMBL" id="KPJ64858.1"/>
    </source>
</evidence>
<dbReference type="Gene3D" id="2.60.120.260">
    <property type="entry name" value="Galactose-binding domain-like"/>
    <property type="match status" value="1"/>
</dbReference>
<dbReference type="NCBIfam" id="TIGR00976">
    <property type="entry name" value="CocE_NonD"/>
    <property type="match status" value="2"/>
</dbReference>
<dbReference type="Pfam" id="PF02129">
    <property type="entry name" value="Peptidase_S15"/>
    <property type="match status" value="2"/>
</dbReference>
<sequence>MEDPDGKRLAPGTYRIMMPMRDGARMRTDVYLPGEPGRDQGPWPIVLIRTPYNPGDELGWQMERLFERGYGIVQQSIRGRFGSEGGGPVFEADAWGEHQDGYDCVEWIARQPWCNGKIGTWGLSGPGITQYMMAGSAPPSLTCQHVGLAASDLYQHAMFQGGQFRKHLVENWLAQNGFDLLVHRDLMINHRHYDPFWEKVNLLEVAERVNAPILHWGGWFDCFGQGNIDAFVACQYHGGPGARGKQRLIVGPWPHGIAKDFGEVHLPEEVLLPPHIDALEWFDYWLKGIRNDAATADPVYYYTIGDLFDPEAPGNRWRSARKWPVLAQDTKFHFQPGGGLSRDLPPAEAQPMTFDYDPANPAPTVGGGNLFLDKGPMDQLKVEQRPDVLTFTTEPLTEPIEVTGRMRVELWASSSATDTDFAAKICDVYPDGRSMLLNDGIIRARYRDSFSKPELLKPGEIYEFDIDLWSVSVIFNKGHRIRIDISSSNYPRFEINPNNGDLFPHQHPSVVAHQKIYLDRDHPSHVVLPLVN</sequence>
<dbReference type="PATRIC" id="fig|1704032.3.peg.380"/>